<evidence type="ECO:0000313" key="4">
    <source>
        <dbReference type="Proteomes" id="UP000543252"/>
    </source>
</evidence>
<gene>
    <name evidence="3" type="ORF">FPS11_11460</name>
</gene>
<proteinExistence type="predicted"/>
<evidence type="ECO:0000259" key="2">
    <source>
        <dbReference type="Pfam" id="PF10088"/>
    </source>
</evidence>
<comment type="caution">
    <text evidence="3">The sequence shown here is derived from an EMBL/GenBank/DDBJ whole genome shotgun (WGS) entry which is preliminary data.</text>
</comment>
<keyword evidence="1" id="KW-0175">Coiled coil</keyword>
<name>A0A8S7EH58_ECOLX</name>
<dbReference type="AlphaFoldDB" id="A0A8S7EH58"/>
<evidence type="ECO:0000256" key="1">
    <source>
        <dbReference type="SAM" id="Coils"/>
    </source>
</evidence>
<dbReference type="Gene3D" id="3.40.50.300">
    <property type="entry name" value="P-loop containing nucleotide triphosphate hydrolases"/>
    <property type="match status" value="1"/>
</dbReference>
<feature type="coiled-coil region" evidence="1">
    <location>
        <begin position="233"/>
        <end position="267"/>
    </location>
</feature>
<reference evidence="3 4" key="1">
    <citation type="submission" date="2019-07" db="EMBL/GenBank/DDBJ databases">
        <authorList>
            <consortium name="GenomeTrakr network: Whole genome sequencing for foodborne pathogen traceback"/>
        </authorList>
    </citation>
    <scope>NUCLEOTIDE SEQUENCE [LARGE SCALE GENOMIC DNA]</scope>
    <source>
        <strain evidence="3 4">PSU-1859</strain>
    </source>
</reference>
<feature type="domain" description="DUF2326" evidence="2">
    <location>
        <begin position="434"/>
        <end position="563"/>
    </location>
</feature>
<protein>
    <submittedName>
        <fullName evidence="3">DUF2326 domain-containing protein</fullName>
    </submittedName>
</protein>
<dbReference type="RefSeq" id="WP_047644112.1">
    <property type="nucleotide sequence ID" value="NZ_AP027877.1"/>
</dbReference>
<dbReference type="EMBL" id="AASFMQ010000013">
    <property type="protein sequence ID" value="EFB3615542.1"/>
    <property type="molecule type" value="Genomic_DNA"/>
</dbReference>
<evidence type="ECO:0000313" key="3">
    <source>
        <dbReference type="EMBL" id="EFB3615542.1"/>
    </source>
</evidence>
<organism evidence="3 4">
    <name type="scientific">Escherichia coli</name>
    <dbReference type="NCBI Taxonomy" id="562"/>
    <lineage>
        <taxon>Bacteria</taxon>
        <taxon>Pseudomonadati</taxon>
        <taxon>Pseudomonadota</taxon>
        <taxon>Gammaproteobacteria</taxon>
        <taxon>Enterobacterales</taxon>
        <taxon>Enterobacteriaceae</taxon>
        <taxon>Escherichia</taxon>
    </lineage>
</organism>
<dbReference type="InterPro" id="IPR018760">
    <property type="entry name" value="DUF2326"/>
</dbReference>
<dbReference type="InterPro" id="IPR027417">
    <property type="entry name" value="P-loop_NTPase"/>
</dbReference>
<accession>A0A8S7EH58</accession>
<dbReference type="Pfam" id="PF10088">
    <property type="entry name" value="DUF2326"/>
    <property type="match status" value="1"/>
</dbReference>
<sequence>MKLIRLTCDQPTFHPVHFNDTGLTLIIGDSSKEKEGSSNGVGKTLILGLIQHCLGANADKKLTSAVPDWWFSLLFSHNGVEYLISRTGNGKKLLLNDKTISLKAFKDLLDKIGIFNLENNIPYLSFRSLFKRFSRYTRDDCISPTRTKKEQDFEALLRTAFLLGIDHNLILSKRNNKQELDKVSQSLKNWQDDDILKDMFRAGSQPKVRYEWLEREIPRLQDELNAFQVHEQYRAIENETNSLTIKLREVEKNKNIAEFKVNNIEKTLLEHPDISREELLELYNGLQEIFKPETLAHFESVENFHKSLSFNRKKRLENDKVKLLLEIESLKIDIKDISALRDSYLESLQGKKAFDEYAVIARQLAEFKEEKERLHDYLNFSINLQQKAQNLRERKVEQDRLAVNYASTNPLSEYDKIFAELAEIMYPRVPAGIVLDVNTGDNKIRYDLSIQIEGDDSDGINDARILCFDWLVFTCGENHAMDMLWHDNRLFADIDPGVRARWFSFVNQSLKRSGKQYIASLNTENFNAMETTLSEIEMLELKSKIVLTLRGDKAENKLLGIQFGSKK</sequence>
<dbReference type="SUPFAM" id="SSF52540">
    <property type="entry name" value="P-loop containing nucleoside triphosphate hydrolases"/>
    <property type="match status" value="1"/>
</dbReference>
<dbReference type="Proteomes" id="UP000543252">
    <property type="component" value="Unassembled WGS sequence"/>
</dbReference>